<evidence type="ECO:0000313" key="2">
    <source>
        <dbReference type="Proteomes" id="UP000052167"/>
    </source>
</evidence>
<accession>A0A922NXT0</accession>
<dbReference type="Proteomes" id="UP000052167">
    <property type="component" value="Unassembled WGS sequence"/>
</dbReference>
<dbReference type="AlphaFoldDB" id="A0A922NXT0"/>
<organism evidence="1 2">
    <name type="scientific">Pseudorhizobium pelagicum</name>
    <dbReference type="NCBI Taxonomy" id="1509405"/>
    <lineage>
        <taxon>Bacteria</taxon>
        <taxon>Pseudomonadati</taxon>
        <taxon>Pseudomonadota</taxon>
        <taxon>Alphaproteobacteria</taxon>
        <taxon>Hyphomicrobiales</taxon>
        <taxon>Rhizobiaceae</taxon>
        <taxon>Rhizobium/Agrobacterium group</taxon>
        <taxon>Pseudorhizobium</taxon>
    </lineage>
</organism>
<dbReference type="EMBL" id="JOKJ01000047">
    <property type="protein sequence ID" value="KEQ02612.1"/>
    <property type="molecule type" value="Genomic_DNA"/>
</dbReference>
<keyword evidence="2" id="KW-1185">Reference proteome</keyword>
<sequence length="102" mass="10657">MLEPAVAVTPVVDVEVLAAEDAVFPPEWVVIVRPSIAVDDDTLPPPAVTEDDSRLLAVVPTPEASVTVQVVPSSRVTSCDEAATAMLPIRMIGKAIGRVKSA</sequence>
<reference evidence="1 2" key="1">
    <citation type="submission" date="2014-06" db="EMBL/GenBank/DDBJ databases">
        <title>Rhizobium pelagicum/R2-400B4.</title>
        <authorList>
            <person name="Kimes N.E."/>
            <person name="Lopez-Perez M."/>
        </authorList>
    </citation>
    <scope>NUCLEOTIDE SEQUENCE [LARGE SCALE GENOMIC DNA]</scope>
    <source>
        <strain evidence="1 2">R2-400B4</strain>
    </source>
</reference>
<name>A0A922NXT0_9HYPH</name>
<gene>
    <name evidence="1" type="ORF">GV68_20395</name>
</gene>
<evidence type="ECO:0000313" key="1">
    <source>
        <dbReference type="EMBL" id="KEQ02612.1"/>
    </source>
</evidence>
<proteinExistence type="predicted"/>
<comment type="caution">
    <text evidence="1">The sequence shown here is derived from an EMBL/GenBank/DDBJ whole genome shotgun (WGS) entry which is preliminary data.</text>
</comment>
<protein>
    <submittedName>
        <fullName evidence="1">Uncharacterized protein</fullName>
    </submittedName>
</protein>